<sequence length="420" mass="47756">MIQAALIGAGARGMHAYASYALKNPHEIKFIAVAEENRERREKFAKDHGIPAEMQFSSWEDLLDQPKLCEALLICTQDRMHYEPTMKAIRKGYKILLEKPMSPVPVESLEMAEEAEKYGSLLSVCHGMRYSTYYRALKRLLEEETIGRVTSIQWNENVGVLHHSHSFVRGNWRNSKESSPMILQKSCHDMDMIQWLVGADCVKVSSFGSLTYFKEENAPEGSTARCTDGCKVERECPFSAIKMYLNEKDEWPANVVTLEPKYEKRLKALQEGPYGRCVYRCDNDVVDHQVVNLLFDNEVTVAFTMSAFTNEISRTFKIMGTKGEIRGNHYINDIEIKYFSGRVEKVYPEKVEGGHDGADTLIMEDFIKQVRSNVNKSHSSGIVSAKSHLIAFAAEESRITGKTIDMEEYVTELRKSSSVV</sequence>
<evidence type="ECO:0000256" key="1">
    <source>
        <dbReference type="ARBA" id="ARBA00010928"/>
    </source>
</evidence>
<dbReference type="Gene3D" id="3.30.360.10">
    <property type="entry name" value="Dihydrodipicolinate Reductase, domain 2"/>
    <property type="match status" value="1"/>
</dbReference>
<dbReference type="InterPro" id="IPR004104">
    <property type="entry name" value="Gfo/Idh/MocA-like_OxRdtase_C"/>
</dbReference>
<dbReference type="Gene3D" id="3.40.50.720">
    <property type="entry name" value="NAD(P)-binding Rossmann-like Domain"/>
    <property type="match status" value="1"/>
</dbReference>
<feature type="domain" description="Gfo/Idh/MocA-like oxidoreductase C-terminal" evidence="3">
    <location>
        <begin position="138"/>
        <end position="373"/>
    </location>
</feature>
<dbReference type="Proteomes" id="UP000681414">
    <property type="component" value="Unassembled WGS sequence"/>
</dbReference>
<feature type="domain" description="Gfo/Idh/MocA-like oxidoreductase N-terminal" evidence="2">
    <location>
        <begin position="3"/>
        <end position="125"/>
    </location>
</feature>
<dbReference type="PANTHER" id="PTHR43377:SF2">
    <property type="entry name" value="BINDING ROSSMANN FOLD OXIDOREDUCTASE, PUTATIVE (AFU_ORTHOLOGUE AFUA_4G00560)-RELATED"/>
    <property type="match status" value="1"/>
</dbReference>
<dbReference type="PANTHER" id="PTHR43377">
    <property type="entry name" value="BILIVERDIN REDUCTASE A"/>
    <property type="match status" value="1"/>
</dbReference>
<comment type="caution">
    <text evidence="4">The sequence shown here is derived from an EMBL/GenBank/DDBJ whole genome shotgun (WGS) entry which is preliminary data.</text>
</comment>
<protein>
    <submittedName>
        <fullName evidence="4">Gfo/Idh/MocA family oxidoreductase</fullName>
    </submittedName>
</protein>
<keyword evidence="5" id="KW-1185">Reference proteome</keyword>
<dbReference type="InterPro" id="IPR000683">
    <property type="entry name" value="Gfo/Idh/MocA-like_OxRdtase_N"/>
</dbReference>
<dbReference type="InterPro" id="IPR036291">
    <property type="entry name" value="NAD(P)-bd_dom_sf"/>
</dbReference>
<evidence type="ECO:0000259" key="2">
    <source>
        <dbReference type="Pfam" id="PF01408"/>
    </source>
</evidence>
<organism evidence="4 5">
    <name type="scientific">Lederbergia citri</name>
    <dbReference type="NCBI Taxonomy" id="2833580"/>
    <lineage>
        <taxon>Bacteria</taxon>
        <taxon>Bacillati</taxon>
        <taxon>Bacillota</taxon>
        <taxon>Bacilli</taxon>
        <taxon>Bacillales</taxon>
        <taxon>Bacillaceae</taxon>
        <taxon>Lederbergia</taxon>
    </lineage>
</organism>
<reference evidence="4 5" key="1">
    <citation type="submission" date="2021-05" db="EMBL/GenBank/DDBJ databases">
        <title>Novel Bacillus species.</title>
        <authorList>
            <person name="Liu G."/>
        </authorList>
    </citation>
    <scope>NUCLEOTIDE SEQUENCE [LARGE SCALE GENOMIC DNA]</scope>
    <source>
        <strain evidence="5">FJAT-49780</strain>
    </source>
</reference>
<dbReference type="RefSeq" id="WP_213126626.1">
    <property type="nucleotide sequence ID" value="NZ_JAGYPG010000004.1"/>
</dbReference>
<accession>A0A942TIT8</accession>
<name>A0A942TIT8_9BACI</name>
<evidence type="ECO:0000259" key="3">
    <source>
        <dbReference type="Pfam" id="PF02894"/>
    </source>
</evidence>
<dbReference type="Pfam" id="PF01408">
    <property type="entry name" value="GFO_IDH_MocA"/>
    <property type="match status" value="1"/>
</dbReference>
<proteinExistence type="inferred from homology"/>
<dbReference type="SUPFAM" id="SSF55347">
    <property type="entry name" value="Glyceraldehyde-3-phosphate dehydrogenase-like, C-terminal domain"/>
    <property type="match status" value="1"/>
</dbReference>
<gene>
    <name evidence="4" type="ORF">KHA97_20340</name>
</gene>
<dbReference type="EMBL" id="JAGYPG010000004">
    <property type="protein sequence ID" value="MBS4197397.1"/>
    <property type="molecule type" value="Genomic_DNA"/>
</dbReference>
<dbReference type="InterPro" id="IPR051450">
    <property type="entry name" value="Gfo/Idh/MocA_Oxidoreductases"/>
</dbReference>
<dbReference type="GO" id="GO:0000166">
    <property type="term" value="F:nucleotide binding"/>
    <property type="evidence" value="ECO:0007669"/>
    <property type="project" value="InterPro"/>
</dbReference>
<evidence type="ECO:0000313" key="4">
    <source>
        <dbReference type="EMBL" id="MBS4197397.1"/>
    </source>
</evidence>
<dbReference type="Pfam" id="PF02894">
    <property type="entry name" value="GFO_IDH_MocA_C"/>
    <property type="match status" value="1"/>
</dbReference>
<dbReference type="AlphaFoldDB" id="A0A942TIT8"/>
<dbReference type="SUPFAM" id="SSF51735">
    <property type="entry name" value="NAD(P)-binding Rossmann-fold domains"/>
    <property type="match status" value="1"/>
</dbReference>
<comment type="similarity">
    <text evidence="1">Belongs to the Gfo/Idh/MocA family.</text>
</comment>
<evidence type="ECO:0000313" key="5">
    <source>
        <dbReference type="Proteomes" id="UP000681414"/>
    </source>
</evidence>